<dbReference type="CDD" id="cd00054">
    <property type="entry name" value="EGF_CA"/>
    <property type="match status" value="1"/>
</dbReference>
<feature type="chain" id="PRO_5045828530" description="EGF-like calcium-binding domain-containing protein" evidence="19">
    <location>
        <begin position="26"/>
        <end position="628"/>
    </location>
</feature>
<feature type="transmembrane region" description="Helical" evidence="18">
    <location>
        <begin position="569"/>
        <end position="592"/>
    </location>
</feature>
<evidence type="ECO:0000256" key="1">
    <source>
        <dbReference type="ARBA" id="ARBA00004614"/>
    </source>
</evidence>
<keyword evidence="11" id="KW-0333">Golgi apparatus</keyword>
<organism evidence="21 22">
    <name type="scientific">Sphagnum troendelagicum</name>
    <dbReference type="NCBI Taxonomy" id="128251"/>
    <lineage>
        <taxon>Eukaryota</taxon>
        <taxon>Viridiplantae</taxon>
        <taxon>Streptophyta</taxon>
        <taxon>Embryophyta</taxon>
        <taxon>Bryophyta</taxon>
        <taxon>Sphagnophytina</taxon>
        <taxon>Sphagnopsida</taxon>
        <taxon>Sphagnales</taxon>
        <taxon>Sphagnaceae</taxon>
        <taxon>Sphagnum</taxon>
    </lineage>
</organism>
<proteinExistence type="inferred from homology"/>
<dbReference type="InterPro" id="IPR001881">
    <property type="entry name" value="EGF-like_Ca-bd_dom"/>
</dbReference>
<evidence type="ECO:0000259" key="20">
    <source>
        <dbReference type="SMART" id="SM00179"/>
    </source>
</evidence>
<keyword evidence="13" id="KW-1015">Disulfide bond</keyword>
<reference evidence="21" key="1">
    <citation type="submission" date="2024-02" db="EMBL/GenBank/DDBJ databases">
        <authorList>
            <consortium name="ELIXIR-Norway"/>
            <consortium name="Elixir Norway"/>
        </authorList>
    </citation>
    <scope>NUCLEOTIDE SEQUENCE</scope>
</reference>
<keyword evidence="22" id="KW-1185">Reference proteome</keyword>
<dbReference type="InterPro" id="IPR046450">
    <property type="entry name" value="PA_dom_sf"/>
</dbReference>
<evidence type="ECO:0000256" key="18">
    <source>
        <dbReference type="SAM" id="Phobius"/>
    </source>
</evidence>
<dbReference type="Pfam" id="PF25011">
    <property type="entry name" value="VSR_TRX"/>
    <property type="match status" value="1"/>
</dbReference>
<dbReference type="Pfam" id="PF02225">
    <property type="entry name" value="PA"/>
    <property type="match status" value="1"/>
</dbReference>
<keyword evidence="9" id="KW-0653">Protein transport</keyword>
<sequence length="628" mass="69821">MQGQIMARFQILALMFAMAVSSAWGDFHVEENSLRVTSPDSLQGKYESAIGNFGVPQYGGTLAGTVVYSKDQPKACEAFQDKPFKPSESSGRLPVIALVDRGDCYFAMKVYNAQQAGAAAVLVADDRKESLLTMDSPEDDASAAKYVENITIPSALITKDFADKVKDALEQKELVNMNLDWRESLPHPDERVEYEFWTNSNDECGPRCNVQIDFVKSFKGVAQILEQGHYTLFTPHYITWYCPRAFIESKQCKAQCINNGRYCAPDPEQNFDIGYDGKQVVTENLRQLCVFRVATMKKRPWVWWDYVTDFQIRCPMKEKKYGPTCAEQVITSLSLDPSDVRDCMGDLEADKENPILQGEQEAQVGKGDRGDVTILPTIVINQRQYRGKLDKAAVTKAICSGFKETTDPPVCLSEAVETNECLTNNGGCWAKGNVTACKDTFRGRVCECPLVEGVQFHGDGYSLCQANGPGHCKIENGGCWEETQGGQRYSACQDSSDGCKCPEGFTGDGLDDDSGCADIDECTEKTRCQCPECQCKNTWGSYDCQCSSGLLYIHEHDICISKKLGGSKVGWAVSFIVLLSMVVLLVGGYVIYKYRLRSYMDSEIRAIMAQYMPLDSQNEVQSHLQEDA</sequence>
<evidence type="ECO:0000256" key="15">
    <source>
        <dbReference type="ARBA" id="ARBA00023329"/>
    </source>
</evidence>
<keyword evidence="7" id="KW-0677">Repeat</keyword>
<accession>A0ABP0UU45</accession>
<gene>
    <name evidence="21" type="ORF">CSSPTR1EN2_LOCUS18587</name>
</gene>
<dbReference type="InterPro" id="IPR056858">
    <property type="entry name" value="VSR_TRX"/>
</dbReference>
<evidence type="ECO:0000256" key="8">
    <source>
        <dbReference type="ARBA" id="ARBA00022837"/>
    </source>
</evidence>
<dbReference type="Gene3D" id="3.50.30.30">
    <property type="match status" value="1"/>
</dbReference>
<evidence type="ECO:0000256" key="6">
    <source>
        <dbReference type="ARBA" id="ARBA00022729"/>
    </source>
</evidence>
<evidence type="ECO:0000256" key="11">
    <source>
        <dbReference type="ARBA" id="ARBA00023034"/>
    </source>
</evidence>
<keyword evidence="12 18" id="KW-0472">Membrane</keyword>
<keyword evidence="6 19" id="KW-0732">Signal</keyword>
<evidence type="ECO:0000256" key="12">
    <source>
        <dbReference type="ARBA" id="ARBA00023136"/>
    </source>
</evidence>
<evidence type="ECO:0000256" key="5">
    <source>
        <dbReference type="ARBA" id="ARBA00022692"/>
    </source>
</evidence>
<evidence type="ECO:0000256" key="10">
    <source>
        <dbReference type="ARBA" id="ARBA00022989"/>
    </source>
</evidence>
<evidence type="ECO:0000313" key="21">
    <source>
        <dbReference type="EMBL" id="CAK9227134.1"/>
    </source>
</evidence>
<evidence type="ECO:0000256" key="3">
    <source>
        <dbReference type="ARBA" id="ARBA00022448"/>
    </source>
</evidence>
<evidence type="ECO:0000256" key="2">
    <source>
        <dbReference type="ARBA" id="ARBA00007038"/>
    </source>
</evidence>
<dbReference type="PANTHER" id="PTHR22702:SF1">
    <property type="entry name" value="PROTEASE-ASSOCIATED DOMAIN-CONTAINING PROTEIN 1"/>
    <property type="match status" value="1"/>
</dbReference>
<dbReference type="EMBL" id="OZ019897">
    <property type="protein sequence ID" value="CAK9227134.1"/>
    <property type="molecule type" value="Genomic_DNA"/>
</dbReference>
<evidence type="ECO:0000256" key="16">
    <source>
        <dbReference type="ARBA" id="ARBA00029430"/>
    </source>
</evidence>
<dbReference type="InterPro" id="IPR018097">
    <property type="entry name" value="EGF_Ca-bd_CS"/>
</dbReference>
<dbReference type="InterPro" id="IPR003137">
    <property type="entry name" value="PA_domain"/>
</dbReference>
<evidence type="ECO:0000256" key="19">
    <source>
        <dbReference type="SAM" id="SignalP"/>
    </source>
</evidence>
<dbReference type="PANTHER" id="PTHR22702">
    <property type="entry name" value="PROTEASE-ASSOCIATED DOMAIN-CONTAINING PROTEIN"/>
    <property type="match status" value="1"/>
</dbReference>
<dbReference type="Proteomes" id="UP001497512">
    <property type="component" value="Chromosome 5"/>
</dbReference>
<keyword evidence="4" id="KW-0245">EGF-like domain</keyword>
<evidence type="ECO:0000256" key="14">
    <source>
        <dbReference type="ARBA" id="ARBA00023180"/>
    </source>
</evidence>
<comment type="similarity">
    <text evidence="2">Belongs to the VSR (BP-80) family.</text>
</comment>
<evidence type="ECO:0000256" key="7">
    <source>
        <dbReference type="ARBA" id="ARBA00022737"/>
    </source>
</evidence>
<keyword evidence="14" id="KW-0325">Glycoprotein</keyword>
<feature type="domain" description="EGF-like calcium-binding" evidence="20">
    <location>
        <begin position="518"/>
        <end position="560"/>
    </location>
</feature>
<keyword evidence="15" id="KW-0968">Cytoplasmic vesicle</keyword>
<comment type="subcellular location">
    <subcellularLocation>
        <location evidence="16">Cytoplasmic vesicle</location>
        <location evidence="16">Clathrin-coated vesicle membrane</location>
        <topology evidence="16">Single-pass type I membrane protein</topology>
    </subcellularLocation>
    <subcellularLocation>
        <location evidence="1">Golgi apparatus membrane</location>
        <topology evidence="1">Single-pass type I membrane protein</topology>
    </subcellularLocation>
    <subcellularLocation>
        <location evidence="17">Prevacuolar compartment membrane</location>
        <topology evidence="17">Single-pass type I membrane protein</topology>
    </subcellularLocation>
</comment>
<keyword evidence="8" id="KW-0106">Calcium</keyword>
<keyword evidence="3" id="KW-0813">Transport</keyword>
<keyword evidence="5 18" id="KW-0812">Transmembrane</keyword>
<evidence type="ECO:0000256" key="17">
    <source>
        <dbReference type="ARBA" id="ARBA00043947"/>
    </source>
</evidence>
<dbReference type="SUPFAM" id="SSF52025">
    <property type="entry name" value="PA domain"/>
    <property type="match status" value="1"/>
</dbReference>
<evidence type="ECO:0000256" key="9">
    <source>
        <dbReference type="ARBA" id="ARBA00022927"/>
    </source>
</evidence>
<feature type="signal peptide" evidence="19">
    <location>
        <begin position="1"/>
        <end position="25"/>
    </location>
</feature>
<protein>
    <recommendedName>
        <fullName evidence="20">EGF-like calcium-binding domain-containing protein</fullName>
    </recommendedName>
</protein>
<dbReference type="Gene3D" id="2.10.25.10">
    <property type="entry name" value="Laminin"/>
    <property type="match status" value="2"/>
</dbReference>
<evidence type="ECO:0000256" key="13">
    <source>
        <dbReference type="ARBA" id="ARBA00023157"/>
    </source>
</evidence>
<keyword evidence="10 18" id="KW-1133">Transmembrane helix</keyword>
<evidence type="ECO:0000256" key="4">
    <source>
        <dbReference type="ARBA" id="ARBA00022536"/>
    </source>
</evidence>
<dbReference type="SMART" id="SM00179">
    <property type="entry name" value="EGF_CA"/>
    <property type="match status" value="1"/>
</dbReference>
<dbReference type="PROSITE" id="PS01187">
    <property type="entry name" value="EGF_CA"/>
    <property type="match status" value="1"/>
</dbReference>
<evidence type="ECO:0000313" key="22">
    <source>
        <dbReference type="Proteomes" id="UP001497512"/>
    </source>
</evidence>
<name>A0ABP0UU45_9BRYO</name>